<evidence type="ECO:0000313" key="3">
    <source>
        <dbReference type="EMBL" id="KAK9157904.1"/>
    </source>
</evidence>
<gene>
    <name evidence="3" type="ORF">Scep_004478</name>
</gene>
<comment type="caution">
    <text evidence="3">The sequence shown here is derived from an EMBL/GenBank/DDBJ whole genome shotgun (WGS) entry which is preliminary data.</text>
</comment>
<keyword evidence="2" id="KW-0472">Membrane</keyword>
<dbReference type="AlphaFoldDB" id="A0AAP0KVE1"/>
<proteinExistence type="predicted"/>
<reference evidence="3 4" key="1">
    <citation type="submission" date="2024-01" db="EMBL/GenBank/DDBJ databases">
        <title>Genome assemblies of Stephania.</title>
        <authorList>
            <person name="Yang L."/>
        </authorList>
    </citation>
    <scope>NUCLEOTIDE SEQUENCE [LARGE SCALE GENOMIC DNA]</scope>
    <source>
        <strain evidence="3">JXDWG</strain>
        <tissue evidence="3">Leaf</tissue>
    </source>
</reference>
<feature type="region of interest" description="Disordered" evidence="1">
    <location>
        <begin position="1"/>
        <end position="39"/>
    </location>
</feature>
<feature type="compositionally biased region" description="Basic and acidic residues" evidence="1">
    <location>
        <begin position="1"/>
        <end position="31"/>
    </location>
</feature>
<dbReference type="EMBL" id="JBBNAG010000002">
    <property type="protein sequence ID" value="KAK9157904.1"/>
    <property type="molecule type" value="Genomic_DNA"/>
</dbReference>
<protein>
    <submittedName>
        <fullName evidence="3">Uncharacterized protein</fullName>
    </submittedName>
</protein>
<accession>A0AAP0KVE1</accession>
<evidence type="ECO:0000313" key="4">
    <source>
        <dbReference type="Proteomes" id="UP001419268"/>
    </source>
</evidence>
<keyword evidence="4" id="KW-1185">Reference proteome</keyword>
<evidence type="ECO:0000256" key="1">
    <source>
        <dbReference type="SAM" id="MobiDB-lite"/>
    </source>
</evidence>
<feature type="transmembrane region" description="Helical" evidence="2">
    <location>
        <begin position="64"/>
        <end position="91"/>
    </location>
</feature>
<keyword evidence="2" id="KW-1133">Transmembrane helix</keyword>
<dbReference type="Proteomes" id="UP001419268">
    <property type="component" value="Unassembled WGS sequence"/>
</dbReference>
<name>A0AAP0KVE1_9MAGN</name>
<keyword evidence="2" id="KW-0812">Transmembrane</keyword>
<evidence type="ECO:0000256" key="2">
    <source>
        <dbReference type="SAM" id="Phobius"/>
    </source>
</evidence>
<organism evidence="3 4">
    <name type="scientific">Stephania cephalantha</name>
    <dbReference type="NCBI Taxonomy" id="152367"/>
    <lineage>
        <taxon>Eukaryota</taxon>
        <taxon>Viridiplantae</taxon>
        <taxon>Streptophyta</taxon>
        <taxon>Embryophyta</taxon>
        <taxon>Tracheophyta</taxon>
        <taxon>Spermatophyta</taxon>
        <taxon>Magnoliopsida</taxon>
        <taxon>Ranunculales</taxon>
        <taxon>Menispermaceae</taxon>
        <taxon>Menispermoideae</taxon>
        <taxon>Cissampelideae</taxon>
        <taxon>Stephania</taxon>
    </lineage>
</organism>
<sequence length="199" mass="22163">MAVGGDRRTVEAKPRTRWRGCDDDYEQRRGPPDAGDAAMRSAQAAAQSSAAAADMLSPSNANSLAQFFLMAILSYDAIIFVLFSLSFSIMFCQRVMAERTEEINPWFSKRLCDSQESLIITGLYFQFFFGSLNIEHIGLFLCPLIWPAIHCLSEIDENRLALKIVVTIVVGASDEFWARTIGPTNLTEVDLIPTIVYVP</sequence>